<sequence length="63" mass="7134">MMKDESSDGNKDYINYQTPVYYTCTGIECEAGGVCVRDEKHSDSRVRCRCPLGRGGFFCEKLN</sequence>
<dbReference type="Proteomes" id="UP000288716">
    <property type="component" value="Unassembled WGS sequence"/>
</dbReference>
<gene>
    <name evidence="3" type="ORF">B4U80_10300</name>
</gene>
<keyword evidence="1" id="KW-1015">Disulfide bond</keyword>
<comment type="caution">
    <text evidence="3">The sequence shown here is derived from an EMBL/GenBank/DDBJ whole genome shotgun (WGS) entry which is preliminary data.</text>
</comment>
<evidence type="ECO:0000313" key="4">
    <source>
        <dbReference type="Proteomes" id="UP000288716"/>
    </source>
</evidence>
<accession>A0A443ST49</accession>
<feature type="disulfide bond" evidence="1">
    <location>
        <begin position="50"/>
        <end position="59"/>
    </location>
</feature>
<keyword evidence="4" id="KW-1185">Reference proteome</keyword>
<evidence type="ECO:0000259" key="2">
    <source>
        <dbReference type="PROSITE" id="PS50026"/>
    </source>
</evidence>
<dbReference type="Gene3D" id="2.10.25.10">
    <property type="entry name" value="Laminin"/>
    <property type="match status" value="1"/>
</dbReference>
<evidence type="ECO:0000256" key="1">
    <source>
        <dbReference type="PROSITE-ProRule" id="PRU00076"/>
    </source>
</evidence>
<dbReference type="OrthoDB" id="430340at2759"/>
<dbReference type="PROSITE" id="PS50026">
    <property type="entry name" value="EGF_3"/>
    <property type="match status" value="1"/>
</dbReference>
<dbReference type="PROSITE" id="PS00022">
    <property type="entry name" value="EGF_1"/>
    <property type="match status" value="1"/>
</dbReference>
<feature type="domain" description="EGF-like" evidence="2">
    <location>
        <begin position="20"/>
        <end position="60"/>
    </location>
</feature>
<reference evidence="3 4" key="1">
    <citation type="journal article" date="2018" name="Gigascience">
        <title>Genomes of trombidid mites reveal novel predicted allergens and laterally-transferred genes associated with secondary metabolism.</title>
        <authorList>
            <person name="Dong X."/>
            <person name="Chaisiri K."/>
            <person name="Xia D."/>
            <person name="Armstrong S.D."/>
            <person name="Fang Y."/>
            <person name="Donnelly M.J."/>
            <person name="Kadowaki T."/>
            <person name="McGarry J.W."/>
            <person name="Darby A.C."/>
            <person name="Makepeace B.L."/>
        </authorList>
    </citation>
    <scope>NUCLEOTIDE SEQUENCE [LARGE SCALE GENOMIC DNA]</scope>
    <source>
        <strain evidence="3">UoL-UT</strain>
    </source>
</reference>
<evidence type="ECO:0000313" key="3">
    <source>
        <dbReference type="EMBL" id="RWS30696.1"/>
    </source>
</evidence>
<name>A0A443ST49_9ACAR</name>
<dbReference type="SUPFAM" id="SSF57196">
    <property type="entry name" value="EGF/Laminin"/>
    <property type="match status" value="1"/>
</dbReference>
<dbReference type="EMBL" id="NCKV01000411">
    <property type="protein sequence ID" value="RWS30696.1"/>
    <property type="molecule type" value="Genomic_DNA"/>
</dbReference>
<dbReference type="AlphaFoldDB" id="A0A443ST49"/>
<dbReference type="STRING" id="299467.A0A443ST49"/>
<comment type="caution">
    <text evidence="1">Lacks conserved residue(s) required for the propagation of feature annotation.</text>
</comment>
<protein>
    <submittedName>
        <fullName evidence="3">Pikachurin-like protein</fullName>
    </submittedName>
</protein>
<dbReference type="VEuPathDB" id="VectorBase:LDEU001342"/>
<organism evidence="3 4">
    <name type="scientific">Leptotrombidium deliense</name>
    <dbReference type="NCBI Taxonomy" id="299467"/>
    <lineage>
        <taxon>Eukaryota</taxon>
        <taxon>Metazoa</taxon>
        <taxon>Ecdysozoa</taxon>
        <taxon>Arthropoda</taxon>
        <taxon>Chelicerata</taxon>
        <taxon>Arachnida</taxon>
        <taxon>Acari</taxon>
        <taxon>Acariformes</taxon>
        <taxon>Trombidiformes</taxon>
        <taxon>Prostigmata</taxon>
        <taxon>Anystina</taxon>
        <taxon>Parasitengona</taxon>
        <taxon>Trombiculoidea</taxon>
        <taxon>Trombiculidae</taxon>
        <taxon>Leptotrombidium</taxon>
    </lineage>
</organism>
<dbReference type="InterPro" id="IPR000742">
    <property type="entry name" value="EGF"/>
</dbReference>
<proteinExistence type="predicted"/>
<keyword evidence="1" id="KW-0245">EGF-like domain</keyword>